<name>A0ABU0TVH7_MICTR</name>
<dbReference type="Gene3D" id="1.10.10.10">
    <property type="entry name" value="Winged helix-like DNA-binding domain superfamily/Winged helix DNA-binding domain"/>
    <property type="match status" value="1"/>
</dbReference>
<protein>
    <submittedName>
        <fullName evidence="5">ATP/maltotriose-dependent transcriptional regulator MalT</fullName>
    </submittedName>
</protein>
<accession>A0ABU0TVH7</accession>
<dbReference type="SMART" id="SM00421">
    <property type="entry name" value="HTH_LUXR"/>
    <property type="match status" value="1"/>
</dbReference>
<keyword evidence="3" id="KW-0804">Transcription</keyword>
<proteinExistence type="predicted"/>
<evidence type="ECO:0000313" key="5">
    <source>
        <dbReference type="EMBL" id="MDQ1123667.1"/>
    </source>
</evidence>
<sequence>MNVSLSTMSDRRARCGGDAVAQAVLGDPDLVTDMALTTAWSIYPDLPPVVTGDDDAIHVGACLLASARLDDLARCRAILARYWRDSLFVFAGTLRDASTFVLETSAAEAWCALGEPSHARVHANRSLSFASGPFQQAKSKALSALCIALHGDIGRAVTLLGESDLPDGSELDSSVRGIYPRALARVLIASASADARELRNVASDLRFVGAGLDYRRMAAEAALVQAQILEGSVDEGIASGMALLSLGARAGQAMVRALLASVIFDAYLIRGEPRRALSVLEAQPEPPGSVTCGNVQRAYAYSLMRDDRRVLRETSMCMSRLTGHSIRVMVPLAMVRGLSCFRLGQRARARQHFIDGLQLALRAEVSFTSFIGLDAGDLKSALLSLDNISPELTSMVAAIIEFIERKGGRSESVSLPRLTGRERELAWGLYRALSNSELASSAGSSVNTVKAQLRTLYKKLNVTDRKGAVEYLDARDFFLDGE</sequence>
<evidence type="ECO:0000256" key="1">
    <source>
        <dbReference type="ARBA" id="ARBA00023015"/>
    </source>
</evidence>
<dbReference type="Proteomes" id="UP001226691">
    <property type="component" value="Unassembled WGS sequence"/>
</dbReference>
<dbReference type="SUPFAM" id="SSF46894">
    <property type="entry name" value="C-terminal effector domain of the bipartite response regulators"/>
    <property type="match status" value="1"/>
</dbReference>
<feature type="domain" description="HTH luxR-type" evidence="4">
    <location>
        <begin position="411"/>
        <end position="476"/>
    </location>
</feature>
<dbReference type="Pfam" id="PF00196">
    <property type="entry name" value="GerE"/>
    <property type="match status" value="1"/>
</dbReference>
<comment type="caution">
    <text evidence="5">The sequence shown here is derived from an EMBL/GenBank/DDBJ whole genome shotgun (WGS) entry which is preliminary data.</text>
</comment>
<keyword evidence="1" id="KW-0805">Transcription regulation</keyword>
<evidence type="ECO:0000313" key="6">
    <source>
        <dbReference type="Proteomes" id="UP001226691"/>
    </source>
</evidence>
<reference evidence="5 6" key="1">
    <citation type="submission" date="2023-07" db="EMBL/GenBank/DDBJ databases">
        <title>Functional and genomic diversity of the sorghum phyllosphere microbiome.</title>
        <authorList>
            <person name="Shade A."/>
        </authorList>
    </citation>
    <scope>NUCLEOTIDE SEQUENCE [LARGE SCALE GENOMIC DNA]</scope>
    <source>
        <strain evidence="5 6">SORGH_AS_1207</strain>
    </source>
</reference>
<dbReference type="InterPro" id="IPR000792">
    <property type="entry name" value="Tscrpt_reg_LuxR_C"/>
</dbReference>
<evidence type="ECO:0000256" key="2">
    <source>
        <dbReference type="ARBA" id="ARBA00023125"/>
    </source>
</evidence>
<dbReference type="PANTHER" id="PTHR44688:SF16">
    <property type="entry name" value="DNA-BINDING TRANSCRIPTIONAL ACTIVATOR DEVR_DOSR"/>
    <property type="match status" value="1"/>
</dbReference>
<evidence type="ECO:0000259" key="4">
    <source>
        <dbReference type="PROSITE" id="PS50043"/>
    </source>
</evidence>
<dbReference type="InterPro" id="IPR036388">
    <property type="entry name" value="WH-like_DNA-bd_sf"/>
</dbReference>
<dbReference type="EMBL" id="JAUTBF010000001">
    <property type="protein sequence ID" value="MDQ1123667.1"/>
    <property type="molecule type" value="Genomic_DNA"/>
</dbReference>
<keyword evidence="6" id="KW-1185">Reference proteome</keyword>
<dbReference type="PROSITE" id="PS50043">
    <property type="entry name" value="HTH_LUXR_2"/>
    <property type="match status" value="1"/>
</dbReference>
<dbReference type="PANTHER" id="PTHR44688">
    <property type="entry name" value="DNA-BINDING TRANSCRIPTIONAL ACTIVATOR DEVR_DOSR"/>
    <property type="match status" value="1"/>
</dbReference>
<dbReference type="InterPro" id="IPR016032">
    <property type="entry name" value="Sig_transdc_resp-reg_C-effctor"/>
</dbReference>
<gene>
    <name evidence="5" type="ORF">QE412_002240</name>
</gene>
<evidence type="ECO:0000256" key="3">
    <source>
        <dbReference type="ARBA" id="ARBA00023163"/>
    </source>
</evidence>
<organism evidence="5 6">
    <name type="scientific">Microbacterium trichothecenolyticum</name>
    <name type="common">Aureobacterium trichothecenolyticum</name>
    <dbReference type="NCBI Taxonomy" id="69370"/>
    <lineage>
        <taxon>Bacteria</taxon>
        <taxon>Bacillati</taxon>
        <taxon>Actinomycetota</taxon>
        <taxon>Actinomycetes</taxon>
        <taxon>Micrococcales</taxon>
        <taxon>Microbacteriaceae</taxon>
        <taxon>Microbacterium</taxon>
    </lineage>
</organism>
<keyword evidence="2" id="KW-0238">DNA-binding</keyword>